<evidence type="ECO:0000256" key="8">
    <source>
        <dbReference type="ARBA" id="ARBA00022622"/>
    </source>
</evidence>
<evidence type="ECO:0000256" key="7">
    <source>
        <dbReference type="ARBA" id="ARBA00022475"/>
    </source>
</evidence>
<dbReference type="FunFam" id="3.20.20.140:FF:000030">
    <property type="entry name" value="Dipeptidase"/>
    <property type="match status" value="1"/>
</dbReference>
<dbReference type="Gene3D" id="3.20.20.140">
    <property type="entry name" value="Metal-dependent hydrolases"/>
    <property type="match status" value="1"/>
</dbReference>
<evidence type="ECO:0000313" key="26">
    <source>
        <dbReference type="RefSeq" id="XP_032813954.1"/>
    </source>
</evidence>
<dbReference type="SUPFAM" id="SSF51556">
    <property type="entry name" value="Metallo-dependent hydrolases"/>
    <property type="match status" value="1"/>
</dbReference>
<feature type="chain" id="PRO_5042316970" description="Dipeptidase" evidence="24">
    <location>
        <begin position="23"/>
        <end position="419"/>
    </location>
</feature>
<comment type="catalytic activity">
    <reaction evidence="1">
        <text>glycyldehydrophenylalanine + H2O = 2,3-didehydrophenylalanine + glycine</text>
        <dbReference type="Rhea" id="RHEA:62704"/>
        <dbReference type="ChEBI" id="CHEBI:15377"/>
        <dbReference type="ChEBI" id="CHEBI:57305"/>
        <dbReference type="ChEBI" id="CHEBI:145925"/>
        <dbReference type="ChEBI" id="CHEBI:145926"/>
    </reaction>
</comment>
<dbReference type="PANTHER" id="PTHR10443">
    <property type="entry name" value="MICROSOMAL DIPEPTIDASE"/>
    <property type="match status" value="1"/>
</dbReference>
<evidence type="ECO:0000256" key="6">
    <source>
        <dbReference type="ARBA" id="ARBA00011748"/>
    </source>
</evidence>
<evidence type="ECO:0000256" key="9">
    <source>
        <dbReference type="ARBA" id="ARBA00022670"/>
    </source>
</evidence>
<dbReference type="Pfam" id="PF01244">
    <property type="entry name" value="Peptidase_M19"/>
    <property type="match status" value="1"/>
</dbReference>
<keyword evidence="7" id="KW-1003">Cell membrane</keyword>
<evidence type="ECO:0000256" key="24">
    <source>
        <dbReference type="RuleBase" id="RU341113"/>
    </source>
</evidence>
<dbReference type="GO" id="GO:0046872">
    <property type="term" value="F:metal ion binding"/>
    <property type="evidence" value="ECO:0007669"/>
    <property type="project" value="UniProtKB-UniRule"/>
</dbReference>
<dbReference type="InterPro" id="IPR000180">
    <property type="entry name" value="Dipep_AS"/>
</dbReference>
<evidence type="ECO:0000256" key="12">
    <source>
        <dbReference type="ARBA" id="ARBA00022801"/>
    </source>
</evidence>
<comment type="catalytic activity">
    <reaction evidence="23">
        <text>L-cystine-bis-glycine + 2 H2O = L-cystine + 2 glycine</text>
        <dbReference type="Rhea" id="RHEA:60520"/>
        <dbReference type="ChEBI" id="CHEBI:15377"/>
        <dbReference type="ChEBI" id="CHEBI:35491"/>
        <dbReference type="ChEBI" id="CHEBI:57305"/>
        <dbReference type="ChEBI" id="CHEBI:143812"/>
    </reaction>
</comment>
<comment type="cofactor">
    <cofactor evidence="4 24">
        <name>Zn(2+)</name>
        <dbReference type="ChEBI" id="CHEBI:29105"/>
    </cofactor>
</comment>
<comment type="function">
    <text evidence="21">Independently of its dipeptidase activity, acts as an adhesion receptor for neutrophil recruitment from bloodstream into inflamed lungs and liver.</text>
</comment>
<comment type="subunit">
    <text evidence="6 24">Homodimer; disulfide-linked.</text>
</comment>
<evidence type="ECO:0000256" key="10">
    <source>
        <dbReference type="ARBA" id="ARBA00022723"/>
    </source>
</evidence>
<comment type="similarity">
    <text evidence="24">Belongs to the metallo-dependent hydrolases superfamily. Peptidase M19 family.</text>
</comment>
<dbReference type="GO" id="GO:0016324">
    <property type="term" value="C:apical plasma membrane"/>
    <property type="evidence" value="ECO:0007669"/>
    <property type="project" value="UniProtKB-SubCell"/>
</dbReference>
<evidence type="ECO:0000256" key="22">
    <source>
        <dbReference type="ARBA" id="ARBA00048210"/>
    </source>
</evidence>
<keyword evidence="8 24" id="KW-0336">GPI-anchor</keyword>
<keyword evidence="9 24" id="KW-0645">Protease</keyword>
<evidence type="ECO:0000313" key="25">
    <source>
        <dbReference type="Proteomes" id="UP001318040"/>
    </source>
</evidence>
<evidence type="ECO:0000256" key="5">
    <source>
        <dbReference type="ARBA" id="ARBA00004303"/>
    </source>
</evidence>
<dbReference type="CDD" id="cd01301">
    <property type="entry name" value="rDP_like"/>
    <property type="match status" value="1"/>
</dbReference>
<dbReference type="KEGG" id="pmrn:116944445"/>
<keyword evidence="12 24" id="KW-0378">Hydrolase</keyword>
<dbReference type="InterPro" id="IPR008257">
    <property type="entry name" value="Pept_M19"/>
</dbReference>
<dbReference type="PROSITE" id="PS51365">
    <property type="entry name" value="RENAL_DIPEPTIDASE_2"/>
    <property type="match status" value="1"/>
</dbReference>
<evidence type="ECO:0000256" key="11">
    <source>
        <dbReference type="ARBA" id="ARBA00022729"/>
    </source>
</evidence>
<proteinExistence type="inferred from homology"/>
<evidence type="ECO:0000256" key="1">
    <source>
        <dbReference type="ARBA" id="ARBA00000437"/>
    </source>
</evidence>
<keyword evidence="20" id="KW-0449">Lipoprotein</keyword>
<dbReference type="GO" id="GO:0070573">
    <property type="term" value="F:metallodipeptidase activity"/>
    <property type="evidence" value="ECO:0007669"/>
    <property type="project" value="InterPro"/>
</dbReference>
<comment type="catalytic activity">
    <reaction evidence="2">
        <text>a beta-lactam + H2O = a substituted beta-amino acid</text>
        <dbReference type="Rhea" id="RHEA:20401"/>
        <dbReference type="ChEBI" id="CHEBI:15377"/>
        <dbReference type="ChEBI" id="CHEBI:35627"/>
        <dbReference type="ChEBI" id="CHEBI:140347"/>
        <dbReference type="EC" id="3.5.2.6"/>
    </reaction>
</comment>
<comment type="subcellular location">
    <subcellularLocation>
        <location evidence="5">Apical cell membrane</location>
        <topology evidence="5">Lipid-anchor</topology>
        <topology evidence="5">GPI-anchor</topology>
    </subcellularLocation>
    <subcellularLocation>
        <location evidence="24">Membrane</location>
        <topology evidence="24">Lipid-anchor</topology>
        <topology evidence="24">GPI-anchor</topology>
    </subcellularLocation>
</comment>
<dbReference type="PANTHER" id="PTHR10443:SF38">
    <property type="entry name" value="DIPEPTIDASE 1"/>
    <property type="match status" value="1"/>
</dbReference>
<evidence type="ECO:0000256" key="14">
    <source>
        <dbReference type="ARBA" id="ARBA00022997"/>
    </source>
</evidence>
<evidence type="ECO:0000256" key="17">
    <source>
        <dbReference type="ARBA" id="ARBA00023136"/>
    </source>
</evidence>
<dbReference type="EC" id="3.4.13.19" evidence="24"/>
<keyword evidence="15 24" id="KW-0482">Metalloprotease</keyword>
<dbReference type="InterPro" id="IPR032466">
    <property type="entry name" value="Metal_Hydrolase"/>
</dbReference>
<accession>A0AAJ7TA08</accession>
<reference evidence="26" key="1">
    <citation type="submission" date="2025-08" db="UniProtKB">
        <authorList>
            <consortium name="RefSeq"/>
        </authorList>
    </citation>
    <scope>IDENTIFICATION</scope>
    <source>
        <tissue evidence="26">Sperm</tissue>
    </source>
</reference>
<keyword evidence="11 24" id="KW-0732">Signal</keyword>
<evidence type="ECO:0000256" key="23">
    <source>
        <dbReference type="ARBA" id="ARBA00048518"/>
    </source>
</evidence>
<dbReference type="AlphaFoldDB" id="A0AAJ7TA08"/>
<keyword evidence="14 24" id="KW-0224">Dipeptidase</keyword>
<evidence type="ECO:0000256" key="20">
    <source>
        <dbReference type="ARBA" id="ARBA00023288"/>
    </source>
</evidence>
<dbReference type="PROSITE" id="PS00869">
    <property type="entry name" value="RENAL_DIPEPTIDASE_1"/>
    <property type="match status" value="1"/>
</dbReference>
<evidence type="ECO:0000256" key="16">
    <source>
        <dbReference type="ARBA" id="ARBA00023098"/>
    </source>
</evidence>
<comment type="catalytic activity">
    <reaction evidence="3 24">
        <text>an L-aminoacyl-L-amino acid + H2O = 2 an L-alpha-amino acid</text>
        <dbReference type="Rhea" id="RHEA:48940"/>
        <dbReference type="ChEBI" id="CHEBI:15377"/>
        <dbReference type="ChEBI" id="CHEBI:59869"/>
        <dbReference type="ChEBI" id="CHEBI:77460"/>
        <dbReference type="EC" id="3.4.13.19"/>
    </reaction>
</comment>
<dbReference type="GO" id="GO:0006508">
    <property type="term" value="P:proteolysis"/>
    <property type="evidence" value="ECO:0007669"/>
    <property type="project" value="UniProtKB-KW"/>
</dbReference>
<name>A0AAJ7TA08_PETMA</name>
<keyword evidence="25" id="KW-1185">Reference proteome</keyword>
<keyword evidence="19" id="KW-0325">Glycoprotein</keyword>
<dbReference type="RefSeq" id="XP_032813954.1">
    <property type="nucleotide sequence ID" value="XM_032958063.1"/>
</dbReference>
<keyword evidence="16" id="KW-0443">Lipid metabolism</keyword>
<organism evidence="25 26">
    <name type="scientific">Petromyzon marinus</name>
    <name type="common">Sea lamprey</name>
    <dbReference type="NCBI Taxonomy" id="7757"/>
    <lineage>
        <taxon>Eukaryota</taxon>
        <taxon>Metazoa</taxon>
        <taxon>Chordata</taxon>
        <taxon>Craniata</taxon>
        <taxon>Vertebrata</taxon>
        <taxon>Cyclostomata</taxon>
        <taxon>Hyperoartia</taxon>
        <taxon>Petromyzontiformes</taxon>
        <taxon>Petromyzontidae</taxon>
        <taxon>Petromyzon</taxon>
    </lineage>
</organism>
<comment type="catalytic activity">
    <reaction evidence="22">
        <text>leukotriene D4 + H2O = leukotriene E4 + glycine</text>
        <dbReference type="Rhea" id="RHEA:48616"/>
        <dbReference type="ChEBI" id="CHEBI:15377"/>
        <dbReference type="ChEBI" id="CHEBI:57305"/>
        <dbReference type="ChEBI" id="CHEBI:57462"/>
        <dbReference type="ChEBI" id="CHEBI:63166"/>
    </reaction>
</comment>
<evidence type="ECO:0000256" key="4">
    <source>
        <dbReference type="ARBA" id="ARBA00001947"/>
    </source>
</evidence>
<evidence type="ECO:0000256" key="2">
    <source>
        <dbReference type="ARBA" id="ARBA00001526"/>
    </source>
</evidence>
<evidence type="ECO:0000256" key="3">
    <source>
        <dbReference type="ARBA" id="ARBA00001670"/>
    </source>
</evidence>
<sequence>MSAAGFETLLTTLLLFCCATNALTNLQRAVQLMEEVPLIDGHNDLPWQIRAKVKNQLGQIDLVTINTTHTNIDKLRSGHVGAQFWAAYVPCDSQYKDSVQQTLEQIDVIQRMCHKYPEAFSFATTAQEIQDAHGAGKIASLIGVEGGHSIDSSLATLRLFYHLGVRYMTLTHSCNTPWVDNWRVDSGDDSPHSNGLSPFGKSVVLEMNRLGMMVDASHVSLKATRDALEVSKAPIIFSHSSAFEICKHYRNLPDDLLLKVKETKSLVMVNFFNDYVTCSMTATLSNVADHFDHIKKVAGNESVGFGGDYDGVPRVPTGLEDVSKYPHLVAELLNRNWTEAEVKLALGGNLLRVMKAVEQVRDSQKSQPPDDSRIPQEELLETGCRTDIELRGEASAPLRDAGLLVPVWLALWALSRLVQ</sequence>
<feature type="signal peptide" evidence="24">
    <location>
        <begin position="1"/>
        <end position="22"/>
    </location>
</feature>
<evidence type="ECO:0000256" key="21">
    <source>
        <dbReference type="ARBA" id="ARBA00029402"/>
    </source>
</evidence>
<dbReference type="GO" id="GO:0008800">
    <property type="term" value="F:beta-lactamase activity"/>
    <property type="evidence" value="ECO:0007669"/>
    <property type="project" value="UniProtKB-EC"/>
</dbReference>
<keyword evidence="17" id="KW-0472">Membrane</keyword>
<protein>
    <recommendedName>
        <fullName evidence="24">Dipeptidase</fullName>
        <ecNumber evidence="24">3.4.13.19</ecNumber>
    </recommendedName>
</protein>
<evidence type="ECO:0000256" key="19">
    <source>
        <dbReference type="ARBA" id="ARBA00023180"/>
    </source>
</evidence>
<gene>
    <name evidence="26" type="primary">LOC116944445</name>
</gene>
<dbReference type="GO" id="GO:0098552">
    <property type="term" value="C:side of membrane"/>
    <property type="evidence" value="ECO:0007669"/>
    <property type="project" value="UniProtKB-KW"/>
</dbReference>
<keyword evidence="10 24" id="KW-0479">Metal-binding</keyword>
<dbReference type="GO" id="GO:0006629">
    <property type="term" value="P:lipid metabolic process"/>
    <property type="evidence" value="ECO:0007669"/>
    <property type="project" value="UniProtKB-KW"/>
</dbReference>
<keyword evidence="13 24" id="KW-0862">Zinc</keyword>
<evidence type="ECO:0000256" key="13">
    <source>
        <dbReference type="ARBA" id="ARBA00022833"/>
    </source>
</evidence>
<keyword evidence="18 24" id="KW-1015">Disulfide bond</keyword>
<dbReference type="Proteomes" id="UP001318040">
    <property type="component" value="Chromosome 21"/>
</dbReference>
<evidence type="ECO:0000256" key="18">
    <source>
        <dbReference type="ARBA" id="ARBA00023157"/>
    </source>
</evidence>
<evidence type="ECO:0000256" key="15">
    <source>
        <dbReference type="ARBA" id="ARBA00023049"/>
    </source>
</evidence>